<dbReference type="Proteomes" id="UP001153069">
    <property type="component" value="Unassembled WGS sequence"/>
</dbReference>
<organism evidence="3 4">
    <name type="scientific">Seminavis robusta</name>
    <dbReference type="NCBI Taxonomy" id="568900"/>
    <lineage>
        <taxon>Eukaryota</taxon>
        <taxon>Sar</taxon>
        <taxon>Stramenopiles</taxon>
        <taxon>Ochrophyta</taxon>
        <taxon>Bacillariophyta</taxon>
        <taxon>Bacillariophyceae</taxon>
        <taxon>Bacillariophycidae</taxon>
        <taxon>Naviculales</taxon>
        <taxon>Naviculaceae</taxon>
        <taxon>Seminavis</taxon>
    </lineage>
</organism>
<feature type="domain" description="RelA/SpoT" evidence="2">
    <location>
        <begin position="493"/>
        <end position="644"/>
    </location>
</feature>
<feature type="region of interest" description="Disordered" evidence="1">
    <location>
        <begin position="1"/>
        <end position="28"/>
    </location>
</feature>
<comment type="caution">
    <text evidence="3">The sequence shown here is derived from an EMBL/GenBank/DDBJ whole genome shotgun (WGS) entry which is preliminary data.</text>
</comment>
<dbReference type="Gene3D" id="3.30.460.10">
    <property type="entry name" value="Beta Polymerase, domain 2"/>
    <property type="match status" value="1"/>
</dbReference>
<dbReference type="AlphaFoldDB" id="A0A9N8D6K4"/>
<proteinExistence type="predicted"/>
<dbReference type="SMART" id="SM00954">
    <property type="entry name" value="RelA_SpoT"/>
    <property type="match status" value="1"/>
</dbReference>
<evidence type="ECO:0000259" key="2">
    <source>
        <dbReference type="SMART" id="SM00954"/>
    </source>
</evidence>
<dbReference type="SUPFAM" id="SSF81301">
    <property type="entry name" value="Nucleotidyltransferase"/>
    <property type="match status" value="1"/>
</dbReference>
<dbReference type="GO" id="GO:0015969">
    <property type="term" value="P:guanosine tetraphosphate metabolic process"/>
    <property type="evidence" value="ECO:0007669"/>
    <property type="project" value="InterPro"/>
</dbReference>
<evidence type="ECO:0000313" key="3">
    <source>
        <dbReference type="EMBL" id="CAB9496026.1"/>
    </source>
</evidence>
<dbReference type="InterPro" id="IPR043519">
    <property type="entry name" value="NT_sf"/>
</dbReference>
<dbReference type="OrthoDB" id="427950at2759"/>
<gene>
    <name evidence="3" type="ORF">SEMRO_1_G000050.2</name>
</gene>
<dbReference type="Pfam" id="PF04607">
    <property type="entry name" value="RelA_SpoT"/>
    <property type="match status" value="1"/>
</dbReference>
<dbReference type="Gene3D" id="1.10.3210.10">
    <property type="entry name" value="Hypothetical protein af1432"/>
    <property type="match status" value="1"/>
</dbReference>
<evidence type="ECO:0000256" key="1">
    <source>
        <dbReference type="SAM" id="MobiDB-lite"/>
    </source>
</evidence>
<accession>A0A9N8D6K4</accession>
<dbReference type="CDD" id="cd05399">
    <property type="entry name" value="NT_Rel-Spo_like"/>
    <property type="match status" value="1"/>
</dbReference>
<name>A0A9N8D6K4_9STRA</name>
<dbReference type="InterPro" id="IPR007685">
    <property type="entry name" value="RelA_SpoT"/>
</dbReference>
<keyword evidence="4" id="KW-1185">Reference proteome</keyword>
<dbReference type="EMBL" id="CAICTM010000001">
    <property type="protein sequence ID" value="CAB9496026.1"/>
    <property type="molecule type" value="Genomic_DNA"/>
</dbReference>
<feature type="compositionally biased region" description="Polar residues" evidence="1">
    <location>
        <begin position="61"/>
        <end position="72"/>
    </location>
</feature>
<evidence type="ECO:0000313" key="4">
    <source>
        <dbReference type="Proteomes" id="UP001153069"/>
    </source>
</evidence>
<reference evidence="3" key="1">
    <citation type="submission" date="2020-06" db="EMBL/GenBank/DDBJ databases">
        <authorList>
            <consortium name="Plant Systems Biology data submission"/>
        </authorList>
    </citation>
    <scope>NUCLEOTIDE SEQUENCE</scope>
    <source>
        <strain evidence="3">D6</strain>
    </source>
</reference>
<protein>
    <recommendedName>
        <fullName evidence="2">RelA/SpoT domain-containing protein</fullName>
    </recommendedName>
</protein>
<sequence length="862" mass="96266">MALFSTAFSSSEEAERSRKRRRPTESTAPGSCWLAVVATLAVIGSGHSVVGFTHPPRVNSKRTGSSLWSATATADRKQQQQQQDLSSANVCLERILRTLEDGETSTAGIGSSSSSLPPWLERYQEHQPTQPSVSIEELDELEMTLTASGFSSDDVREILQTMVFYTTTTSSFDDDDDDVSLLRGMIDYVQLILDERCHFESLVSQPGETEPDDVSSMMSQMHQEVFASKPVILAGIVHFAECMAAREAGVYDWLERSVQKQKHRRDAPKSRKPAASLSSLGLEEFQTSLLVPSTAAVCRYPPHLSPTAHKIAASAATIKRAEILANTVMGVGSTRRLSKEQAEKLQGLLLSSMDDWRALALRCIASLFRLEGILQQQQQLQSSPLSKDEDDDESFAPLFHGLRSPQVVHTAQEAILVYGTLAQRLGMYPLKAKIEERAFQILYQRQFRAVSSVYQQNGNAMQAIKSYLSTQIDALLRSDASLMAHIDDIQISSRVKEPYSFWKKLLKSQTKKKQKQHLLEGGSSTKTASNLSFAEVNDGIALRVILKAKKETPEEPDETTRAREKLLCYYVQHLIRRYWPGDQDRVKDYIQYPKPNGYQSLHYTAYLTYFTGEQFPFEVQVRSEEMHRIAEYGVAAHWDYKLASTTEEEDAKSTDRKAMFAIEAAAEVVEPSVNTDESESSPEAVDVVPITTIAELDAIPQPFTFDEVILEPSIVYNGPNSLISDKVDFQQVASQPEPKNKARRSSNQQFEYIDALVTAQKKLTQERVYVFVAGAASLSMDQGQLVILESGSSIRDALEYMQETVPEVFSQESKVLEVCGRESDDVREPCSSPPSEPRVWRNGQLAQLGDCIRNGDVLLMEL</sequence>
<dbReference type="PANTHER" id="PTHR21262:SF31">
    <property type="entry name" value="GTP PYROPHOSPHOKINASE"/>
    <property type="match status" value="1"/>
</dbReference>
<dbReference type="PANTHER" id="PTHR21262">
    <property type="entry name" value="GUANOSINE-3',5'-BIS DIPHOSPHATE 3'-PYROPHOSPHOHYDROLASE"/>
    <property type="match status" value="1"/>
</dbReference>
<feature type="region of interest" description="Disordered" evidence="1">
    <location>
        <begin position="51"/>
        <end position="85"/>
    </location>
</feature>